<dbReference type="Proteomes" id="UP000308768">
    <property type="component" value="Unassembled WGS sequence"/>
</dbReference>
<sequence>MRVLFSLLFAALLGAVQALSSTGSRLLVVIEELAEKEKYGTFWGDLESRGYRLFFESPKSEALRLFKHGERAYDHLLLLPPKSKGLGPNLTPQILLEFVNNAGNILLGLSATSPTPAAISSLLLELDIHLPPDRNSVVVDHFSYDEKSAGDKHDVLLMKSPKSLRPDVKNYFAQNGPIVVPRAVGHVLDNASPLLAPILRAQSTSYAYNPKDENDEEPFAVGEQLSLVSAFQARNSARFTVLGSTEMLEDEWFNAQVKSSAFGGKTVATANRNFASSLSAWTFQELGVLKVGRVEHYLNDASEKSGTGNSSALGTAQINPKIYRIKNDVTFTIELSEYDMDKLVPFVPAPADTIQLEFSMLSPFHRLALQPTSHTANSTLFSTSFTLPDQHGIFNFRVNYKRPFLTNIDEKRTVTVRHFAHDEWPRSFVISAAWPWIGGIGVTAVGWLAFVALWLWSEPVRGKGKGAKKVQVHESSEYSDLTIACAGATYRVHEAIICPRSEFFAAACRHDKASRLRDPGLEGESILWQEAIERKVDLVCDHSEAVAAMIHYFYHLDYAEQVPKLSKPCRHYLEFPDQLRSFEKQLTAHWNDAEFIPALYVAYQNTPEDEKFLRRAAADALNAHAELLGKPEVQAAMYEINGLSYELLKRSMKRLKELMEELGLDTTRYRDIVHYLSS</sequence>
<evidence type="ECO:0000256" key="8">
    <source>
        <dbReference type="RuleBase" id="RU361142"/>
    </source>
</evidence>
<comment type="caution">
    <text evidence="10">The sequence shown here is derived from an EMBL/GenBank/DDBJ whole genome shotgun (WGS) entry which is preliminary data.</text>
</comment>
<organism evidence="10 11">
    <name type="scientific">Cryomyces minteri</name>
    <dbReference type="NCBI Taxonomy" id="331657"/>
    <lineage>
        <taxon>Eukaryota</taxon>
        <taxon>Fungi</taxon>
        <taxon>Dikarya</taxon>
        <taxon>Ascomycota</taxon>
        <taxon>Pezizomycotina</taxon>
        <taxon>Dothideomycetes</taxon>
        <taxon>Dothideomycetes incertae sedis</taxon>
        <taxon>Cryomyces</taxon>
    </lineage>
</organism>
<dbReference type="CDD" id="cd18186">
    <property type="entry name" value="BTB_POZ_ZBTB_KLHL-like"/>
    <property type="match status" value="1"/>
</dbReference>
<keyword evidence="7 8" id="KW-0472">Membrane</keyword>
<feature type="chain" id="PRO_5021044224" description="Dolichyl-diphosphooligosaccharide--protein glycosyltransferase subunit WBP1" evidence="8">
    <location>
        <begin position="19"/>
        <end position="678"/>
    </location>
</feature>
<dbReference type="Gene3D" id="3.30.710.10">
    <property type="entry name" value="Potassium Channel Kv1.1, Chain A"/>
    <property type="match status" value="1"/>
</dbReference>
<dbReference type="GO" id="GO:0018279">
    <property type="term" value="P:protein N-linked glycosylation via asparagine"/>
    <property type="evidence" value="ECO:0007669"/>
    <property type="project" value="UniProtKB-UniRule"/>
</dbReference>
<dbReference type="EMBL" id="NAJN01000445">
    <property type="protein sequence ID" value="TKA73245.1"/>
    <property type="molecule type" value="Genomic_DNA"/>
</dbReference>
<dbReference type="PANTHER" id="PTHR10830">
    <property type="entry name" value="DOLICHYL-DIPHOSPHOOLIGOSACCHARIDE--PROTEIN GLYCOSYLTRANSFERASE 48 KDA SUBUNIT"/>
    <property type="match status" value="1"/>
</dbReference>
<feature type="domain" description="BTB" evidence="9">
    <location>
        <begin position="479"/>
        <end position="554"/>
    </location>
</feature>
<keyword evidence="4 8" id="KW-0812">Transmembrane</keyword>
<dbReference type="InterPro" id="IPR055459">
    <property type="entry name" value="OST48_MD"/>
</dbReference>
<dbReference type="InterPro" id="IPR005013">
    <property type="entry name" value="DDOST_48_kDa_subunit"/>
</dbReference>
<dbReference type="PROSITE" id="PS50097">
    <property type="entry name" value="BTB"/>
    <property type="match status" value="1"/>
</dbReference>
<dbReference type="Pfam" id="PF03345">
    <property type="entry name" value="OST48_N"/>
    <property type="match status" value="1"/>
</dbReference>
<protein>
    <recommendedName>
        <fullName evidence="8">Dolichyl-diphosphooligosaccharide--protein glycosyltransferase subunit WBP1</fullName>
        <shortName evidence="8">Oligosaccharyl transferase subunit WBP1</shortName>
    </recommendedName>
</protein>
<keyword evidence="11" id="KW-1185">Reference proteome</keyword>
<dbReference type="InterPro" id="IPR011333">
    <property type="entry name" value="SKP1/BTB/POZ_sf"/>
</dbReference>
<dbReference type="Pfam" id="PF23358">
    <property type="entry name" value="OST48_MD"/>
    <property type="match status" value="1"/>
</dbReference>
<evidence type="ECO:0000313" key="10">
    <source>
        <dbReference type="EMBL" id="TKA73245.1"/>
    </source>
</evidence>
<dbReference type="SUPFAM" id="SSF54695">
    <property type="entry name" value="POZ domain"/>
    <property type="match status" value="1"/>
</dbReference>
<keyword evidence="8" id="KW-0732">Signal</keyword>
<evidence type="ECO:0000256" key="6">
    <source>
        <dbReference type="ARBA" id="ARBA00022989"/>
    </source>
</evidence>
<evidence type="ECO:0000256" key="2">
    <source>
        <dbReference type="ARBA" id="ARBA00004922"/>
    </source>
</evidence>
<comment type="similarity">
    <text evidence="3 8">Belongs to the DDOST 48 kDa subunit family.</text>
</comment>
<dbReference type="InterPro" id="IPR055457">
    <property type="entry name" value="OST48_N"/>
</dbReference>
<keyword evidence="6 8" id="KW-1133">Transmembrane helix</keyword>
<feature type="transmembrane region" description="Helical" evidence="8">
    <location>
        <begin position="433"/>
        <end position="456"/>
    </location>
</feature>
<dbReference type="GO" id="GO:0008250">
    <property type="term" value="C:oligosaccharyltransferase complex"/>
    <property type="evidence" value="ECO:0007669"/>
    <property type="project" value="TreeGrafter"/>
</dbReference>
<dbReference type="OrthoDB" id="29105at2759"/>
<comment type="subunit">
    <text evidence="8">Component of the oligosaccharyltransferase (OST) complex.</text>
</comment>
<dbReference type="InterPro" id="IPR000210">
    <property type="entry name" value="BTB/POZ_dom"/>
</dbReference>
<comment type="pathway">
    <text evidence="2 8">Protein modification; protein glycosylation.</text>
</comment>
<evidence type="ECO:0000313" key="11">
    <source>
        <dbReference type="Proteomes" id="UP000308768"/>
    </source>
</evidence>
<accession>A0A4U0XF47</accession>
<name>A0A4U0XF47_9PEZI</name>
<evidence type="ECO:0000256" key="4">
    <source>
        <dbReference type="ARBA" id="ARBA00022692"/>
    </source>
</evidence>
<evidence type="ECO:0000256" key="3">
    <source>
        <dbReference type="ARBA" id="ARBA00008743"/>
    </source>
</evidence>
<evidence type="ECO:0000256" key="7">
    <source>
        <dbReference type="ARBA" id="ARBA00023136"/>
    </source>
</evidence>
<gene>
    <name evidence="10" type="ORF">B0A49_06150</name>
</gene>
<comment type="function">
    <text evidence="8">Subunit of the oligosaccharyl transferase (OST) complex that catalyzes the initial transfer of a defined glycan (Glc(3)Man(9)GlcNAc(2) in eukaryotes) from the lipid carrier dolichol-pyrophosphate to an asparagine residue within an Asn-X-Ser/Thr consensus motif in nascent polypeptide chains, the first step in protein N-glycosylation. N-glycosylation occurs cotranslationally and the complex associates with the Sec61 complex at the channel-forming translocon complex that mediates protein translocation across the endoplasmic reticulum (ER).</text>
</comment>
<dbReference type="STRING" id="331657.A0A4U0XF47"/>
<reference evidence="10 11" key="1">
    <citation type="submission" date="2017-03" db="EMBL/GenBank/DDBJ databases">
        <title>Genomes of endolithic fungi from Antarctica.</title>
        <authorList>
            <person name="Coleine C."/>
            <person name="Masonjones S."/>
            <person name="Stajich J.E."/>
        </authorList>
    </citation>
    <scope>NUCLEOTIDE SEQUENCE [LARGE SCALE GENOMIC DNA]</scope>
    <source>
        <strain evidence="10 11">CCFEE 5187</strain>
    </source>
</reference>
<dbReference type="AlphaFoldDB" id="A0A4U0XF47"/>
<keyword evidence="5 8" id="KW-0256">Endoplasmic reticulum</keyword>
<evidence type="ECO:0000259" key="9">
    <source>
        <dbReference type="PROSITE" id="PS50097"/>
    </source>
</evidence>
<evidence type="ECO:0000256" key="1">
    <source>
        <dbReference type="ARBA" id="ARBA00004479"/>
    </source>
</evidence>
<comment type="subcellular location">
    <subcellularLocation>
        <location evidence="8">Endoplasmic reticulum membrane</location>
        <topology evidence="8">Single-pass type I membrane protein</topology>
    </subcellularLocation>
    <subcellularLocation>
        <location evidence="1">Membrane</location>
        <topology evidence="1">Single-pass type I membrane protein</topology>
    </subcellularLocation>
</comment>
<proteinExistence type="inferred from homology"/>
<dbReference type="UniPathway" id="UPA00378"/>
<evidence type="ECO:0000256" key="5">
    <source>
        <dbReference type="ARBA" id="ARBA00022824"/>
    </source>
</evidence>
<feature type="signal peptide" evidence="8">
    <location>
        <begin position="1"/>
        <end position="18"/>
    </location>
</feature>
<dbReference type="PANTHER" id="PTHR10830:SF0">
    <property type="entry name" value="DOLICHYL-DIPHOSPHOOLIGOSACCHARIDE--PROTEIN GLYCOSYLTRANSFERASE 48 KDA SUBUNIT"/>
    <property type="match status" value="1"/>
</dbReference>